<dbReference type="Gene3D" id="3.40.50.2300">
    <property type="match status" value="2"/>
</dbReference>
<dbReference type="SUPFAM" id="SSF53822">
    <property type="entry name" value="Periplasmic binding protein-like I"/>
    <property type="match status" value="1"/>
</dbReference>
<feature type="transmembrane region" description="Helical" evidence="3">
    <location>
        <begin position="29"/>
        <end position="54"/>
    </location>
</feature>
<dbReference type="Pfam" id="PF13458">
    <property type="entry name" value="Peripla_BP_6"/>
    <property type="match status" value="1"/>
</dbReference>
<reference evidence="5 6" key="1">
    <citation type="submission" date="2019-05" db="EMBL/GenBank/DDBJ databases">
        <title>Draft genome sequence of Actinomadura geliboluensis A8036.</title>
        <authorList>
            <person name="Saricaoglu S."/>
            <person name="Isik K."/>
        </authorList>
    </citation>
    <scope>NUCLEOTIDE SEQUENCE [LARGE SCALE GENOMIC DNA]</scope>
    <source>
        <strain evidence="5 6">A8036</strain>
    </source>
</reference>
<evidence type="ECO:0000313" key="5">
    <source>
        <dbReference type="EMBL" id="TMR38624.1"/>
    </source>
</evidence>
<dbReference type="RefSeq" id="WP_138637254.1">
    <property type="nucleotide sequence ID" value="NZ_VCKZ01000102.1"/>
</dbReference>
<keyword evidence="6" id="KW-1185">Reference proteome</keyword>
<proteinExistence type="inferred from homology"/>
<dbReference type="PANTHER" id="PTHR47628:SF1">
    <property type="entry name" value="ALIPHATIC AMIDASE EXPRESSION-REGULATING PROTEIN"/>
    <property type="match status" value="1"/>
</dbReference>
<dbReference type="InterPro" id="IPR028081">
    <property type="entry name" value="Leu-bd"/>
</dbReference>
<accession>A0A5S4H1P5</accession>
<evidence type="ECO:0000256" key="1">
    <source>
        <dbReference type="ARBA" id="ARBA00010062"/>
    </source>
</evidence>
<comment type="caution">
    <text evidence="5">The sequence shown here is derived from an EMBL/GenBank/DDBJ whole genome shotgun (WGS) entry which is preliminary data.</text>
</comment>
<evidence type="ECO:0000256" key="2">
    <source>
        <dbReference type="ARBA" id="ARBA00022729"/>
    </source>
</evidence>
<organism evidence="5 6">
    <name type="scientific">Actinomadura geliboluensis</name>
    <dbReference type="NCBI Taxonomy" id="882440"/>
    <lineage>
        <taxon>Bacteria</taxon>
        <taxon>Bacillati</taxon>
        <taxon>Actinomycetota</taxon>
        <taxon>Actinomycetes</taxon>
        <taxon>Streptosporangiales</taxon>
        <taxon>Thermomonosporaceae</taxon>
        <taxon>Actinomadura</taxon>
    </lineage>
</organism>
<dbReference type="Proteomes" id="UP000305238">
    <property type="component" value="Unassembled WGS sequence"/>
</dbReference>
<protein>
    <recommendedName>
        <fullName evidence="4">Leucine-binding protein domain-containing protein</fullName>
    </recommendedName>
</protein>
<sequence length="543" mass="56028">LAVGGALIAAGLAADGSTALTLAGAGAMALFVGVVVVSPVAGRPVIRALSWPFARFGGNPGRMGGRNALRDPRQTAATASALTIGLALIATVSVVVQSMASSVDRQLDAGLTADYQVTGRSQITPVAAEAARAVAGADGVRSAIPIRTARFELDGSVRTAAAGEPGELLGHFRLPLQQGTPSVRGDALLVGRGVAAAQGWTVGTTIDGRYQDGTRRTFRIAGIYADRPSVTPSAPSMIIDWASYRKRDPGAPIDRIEVNVTPAGAGAGRAALEAALAGVVPYIFTPPHEGGPRRAGVVLLGDSPERQLGPAVRRLSERRGLRRWALVGNDYIWPRSVHRVAGRLVRSLGAEVVLDRLVPFPLASGDDPEAGFEELVDALERARAQAILLSLVGRDLAVFNRVFAAARPASGVVRLSGALEENVLLAAGGDDTGELYSAMRSFAGQGDDRRIALAERYRAAFGAAAPVLDTYAEGCYDGVHLAAALAAAGLLTARDGRSGAVRLLGGDDRAARLAWSAAPLGPPPAATYLARADGLDLAVIARL</sequence>
<dbReference type="PANTHER" id="PTHR47628">
    <property type="match status" value="1"/>
</dbReference>
<dbReference type="InterPro" id="IPR028082">
    <property type="entry name" value="Peripla_BP_I"/>
</dbReference>
<feature type="non-terminal residue" evidence="5">
    <location>
        <position position="1"/>
    </location>
</feature>
<dbReference type="EMBL" id="VCKZ01000102">
    <property type="protein sequence ID" value="TMR38624.1"/>
    <property type="molecule type" value="Genomic_DNA"/>
</dbReference>
<keyword evidence="3" id="KW-1133">Transmembrane helix</keyword>
<name>A0A5S4H1P5_9ACTN</name>
<feature type="transmembrane region" description="Helical" evidence="3">
    <location>
        <begin position="75"/>
        <end position="96"/>
    </location>
</feature>
<keyword evidence="3" id="KW-0472">Membrane</keyword>
<comment type="similarity">
    <text evidence="1">Belongs to the leucine-binding protein family.</text>
</comment>
<keyword evidence="2" id="KW-0732">Signal</keyword>
<keyword evidence="3" id="KW-0812">Transmembrane</keyword>
<dbReference type="AlphaFoldDB" id="A0A5S4H1P5"/>
<feature type="domain" description="Leucine-binding protein" evidence="4">
    <location>
        <begin position="260"/>
        <end position="496"/>
    </location>
</feature>
<evidence type="ECO:0000259" key="4">
    <source>
        <dbReference type="Pfam" id="PF13458"/>
    </source>
</evidence>
<gene>
    <name evidence="5" type="ORF">ETD96_16115</name>
</gene>
<evidence type="ECO:0000256" key="3">
    <source>
        <dbReference type="SAM" id="Phobius"/>
    </source>
</evidence>
<evidence type="ECO:0000313" key="6">
    <source>
        <dbReference type="Proteomes" id="UP000305238"/>
    </source>
</evidence>
<dbReference type="OrthoDB" id="7337537at2"/>